<dbReference type="Proteomes" id="UP000191094">
    <property type="component" value="Unassembled WGS sequence"/>
</dbReference>
<evidence type="ECO:0000313" key="4">
    <source>
        <dbReference type="Proteomes" id="UP000191094"/>
    </source>
</evidence>
<protein>
    <submittedName>
        <fullName evidence="3">Uncharacterized protein</fullName>
    </submittedName>
</protein>
<keyword evidence="2" id="KW-1133">Transmembrane helix</keyword>
<accession>A0A1T0CB66</accession>
<organism evidence="3 4">
    <name type="scientific">Lwoffella lincolnii</name>
    <dbReference type="NCBI Taxonomy" id="90241"/>
    <lineage>
        <taxon>Bacteria</taxon>
        <taxon>Pseudomonadati</taxon>
        <taxon>Pseudomonadota</taxon>
        <taxon>Gammaproteobacteria</taxon>
        <taxon>Moraxellales</taxon>
        <taxon>Moraxellaceae</taxon>
        <taxon>Lwoffella</taxon>
    </lineage>
</organism>
<feature type="region of interest" description="Disordered" evidence="1">
    <location>
        <begin position="226"/>
        <end position="252"/>
    </location>
</feature>
<comment type="caution">
    <text evidence="3">The sequence shown here is derived from an EMBL/GenBank/DDBJ whole genome shotgun (WGS) entry which is preliminary data.</text>
</comment>
<reference evidence="3 4" key="1">
    <citation type="submission" date="2017-02" db="EMBL/GenBank/DDBJ databases">
        <title>Draft genome sequence of Moraxella lincolnii CCUG 9405T type strain.</title>
        <authorList>
            <person name="Salva-Serra F."/>
            <person name="Engstrom-Jakobsson H."/>
            <person name="Thorell K."/>
            <person name="Jaen-Luchoro D."/>
            <person name="Gonzales-Siles L."/>
            <person name="Karlsson R."/>
            <person name="Yazdan S."/>
            <person name="Boulund F."/>
            <person name="Johnning A."/>
            <person name="Engstrand L."/>
            <person name="Kristiansson E."/>
            <person name="Moore E."/>
        </authorList>
    </citation>
    <scope>NUCLEOTIDE SEQUENCE [LARGE SCALE GENOMIC DNA]</scope>
    <source>
        <strain evidence="3 4">CCUG 9405</strain>
    </source>
</reference>
<feature type="transmembrane region" description="Helical" evidence="2">
    <location>
        <begin position="390"/>
        <end position="407"/>
    </location>
</feature>
<name>A0A1T0CB66_9GAMM</name>
<evidence type="ECO:0000256" key="1">
    <source>
        <dbReference type="SAM" id="MobiDB-lite"/>
    </source>
</evidence>
<keyword evidence="2" id="KW-0812">Transmembrane</keyword>
<feature type="region of interest" description="Disordered" evidence="1">
    <location>
        <begin position="178"/>
        <end position="212"/>
    </location>
</feature>
<dbReference type="EMBL" id="MUYT01000015">
    <property type="protein sequence ID" value="OOS19563.1"/>
    <property type="molecule type" value="Genomic_DNA"/>
</dbReference>
<feature type="compositionally biased region" description="Polar residues" evidence="1">
    <location>
        <begin position="454"/>
        <end position="465"/>
    </location>
</feature>
<feature type="region of interest" description="Disordered" evidence="1">
    <location>
        <begin position="437"/>
        <end position="465"/>
    </location>
</feature>
<gene>
    <name evidence="3" type="ORF">B0682_08450</name>
</gene>
<dbReference type="STRING" id="90241.B0682_08450"/>
<evidence type="ECO:0000313" key="3">
    <source>
        <dbReference type="EMBL" id="OOS19563.1"/>
    </source>
</evidence>
<proteinExistence type="predicted"/>
<feature type="compositionally biased region" description="Polar residues" evidence="1">
    <location>
        <begin position="183"/>
        <end position="194"/>
    </location>
</feature>
<feature type="compositionally biased region" description="Low complexity" evidence="1">
    <location>
        <begin position="195"/>
        <end position="206"/>
    </location>
</feature>
<dbReference type="OrthoDB" id="6655337at2"/>
<dbReference type="AlphaFoldDB" id="A0A1T0CB66"/>
<dbReference type="RefSeq" id="WP_078308234.1">
    <property type="nucleotide sequence ID" value="NZ_MUYT01000015.1"/>
</dbReference>
<keyword evidence="2" id="KW-0472">Membrane</keyword>
<sequence>MSHLSPTRVSVYDFLYQDTQPIVPLLADATQLSLPQARQGLTLCLQSFCFGLIKAHQALDADTVHKRLLQRANIKTLRQYNAMNLHTMQQVSLNVQGMATLLFHGANTASVISDDIAKHLATKPHQAEILLDLVIGLALRELSIIVDYAQLNSDEIAQWLSLQPQFLQAKRFAMTDEKKTNVEKTSPTVTTQIEQSDQLTQQSSSDNATPPTIDVKHWQTLLAMILPTPPTPTDNTHTDNSHTDGSASNATNNLITNTNNNTNHGNADKGLPSYAKAIGRTQTPKALTTTSTAKSATLANMPTTTNQPPLVTQFTSMTGIHLPHRRWLLQLAQVTDVYLSRQRLKINEEPNISHSRPLVNFGFLQENRPLATNETPFEFDEPAPFYKNPVILLIVAVIGGLLLLTVLKYHHQQPAHQPSAPTTPTIAPSQDVVILRVNEDDTPEPPSDPKVDKQTVNNQTKETKK</sequence>
<evidence type="ECO:0000256" key="2">
    <source>
        <dbReference type="SAM" id="Phobius"/>
    </source>
</evidence>
<keyword evidence="4" id="KW-1185">Reference proteome</keyword>